<evidence type="ECO:0000313" key="1">
    <source>
        <dbReference type="EMBL" id="SEF13948.1"/>
    </source>
</evidence>
<dbReference type="SUPFAM" id="SSF55961">
    <property type="entry name" value="Bet v1-like"/>
    <property type="match status" value="1"/>
</dbReference>
<dbReference type="InterPro" id="IPR019587">
    <property type="entry name" value="Polyketide_cyclase/dehydratase"/>
</dbReference>
<gene>
    <name evidence="1" type="ORF">SAMN04488561_4514</name>
</gene>
<accession>A0A1H5PL47</accession>
<dbReference type="AlphaFoldDB" id="A0A1H5PL47"/>
<organism evidence="1 2">
    <name type="scientific">Jiangella alba</name>
    <dbReference type="NCBI Taxonomy" id="561176"/>
    <lineage>
        <taxon>Bacteria</taxon>
        <taxon>Bacillati</taxon>
        <taxon>Actinomycetota</taxon>
        <taxon>Actinomycetes</taxon>
        <taxon>Jiangellales</taxon>
        <taxon>Jiangellaceae</taxon>
        <taxon>Jiangella</taxon>
    </lineage>
</organism>
<dbReference type="Proteomes" id="UP000181980">
    <property type="component" value="Unassembled WGS sequence"/>
</dbReference>
<protein>
    <submittedName>
        <fullName evidence="1">Uncharacterized membrane protein</fullName>
    </submittedName>
</protein>
<sequence>MKVMVWQADGRGSIVTVAHGPRGPEVTEEPASDPHVPGTAGIAVLDDAAGRLGSVTAPLGALFYAGPSTDVLFTEHVSRGRVDDRAPTQAAGRIVVDAQPLRVWRLLADVEQWPRIRADVGDVDGDGPATPGGRFGWSSGANRFHSRFGAVEPGRLLTWVTSAPGTRVAHVYRLEPEPGGRTRVSCQESLAGPLVAAVITSAVLQAGVDSWLAGLKALAEAA</sequence>
<name>A0A1H5PL47_9ACTN</name>
<dbReference type="InterPro" id="IPR023393">
    <property type="entry name" value="START-like_dom_sf"/>
</dbReference>
<reference evidence="2" key="1">
    <citation type="submission" date="2016-10" db="EMBL/GenBank/DDBJ databases">
        <authorList>
            <person name="Varghese N."/>
            <person name="Submissions S."/>
        </authorList>
    </citation>
    <scope>NUCLEOTIDE SEQUENCE [LARGE SCALE GENOMIC DNA]</scope>
    <source>
        <strain evidence="2">DSM 45237</strain>
    </source>
</reference>
<dbReference type="Gene3D" id="3.30.530.20">
    <property type="match status" value="1"/>
</dbReference>
<dbReference type="Pfam" id="PF10604">
    <property type="entry name" value="Polyketide_cyc2"/>
    <property type="match status" value="1"/>
</dbReference>
<dbReference type="EMBL" id="FNUC01000004">
    <property type="protein sequence ID" value="SEF13948.1"/>
    <property type="molecule type" value="Genomic_DNA"/>
</dbReference>
<keyword evidence="2" id="KW-1185">Reference proteome</keyword>
<dbReference type="STRING" id="561176.SAMN04488561_4514"/>
<evidence type="ECO:0000313" key="2">
    <source>
        <dbReference type="Proteomes" id="UP000181980"/>
    </source>
</evidence>
<proteinExistence type="predicted"/>